<evidence type="ECO:0000256" key="1">
    <source>
        <dbReference type="ARBA" id="ARBA00022527"/>
    </source>
</evidence>
<dbReference type="KEGG" id="ske:Sked_36370"/>
<dbReference type="SUPFAM" id="SSF55874">
    <property type="entry name" value="ATPase domain of HSP90 chaperone/DNA topoisomerase II/histidine kinase"/>
    <property type="match status" value="1"/>
</dbReference>
<dbReference type="RefSeq" id="WP_012868591.1">
    <property type="nucleotide sequence ID" value="NC_013521.1"/>
</dbReference>
<keyword evidence="1" id="KW-0723">Serine/threonine-protein kinase</keyword>
<reference evidence="3 4" key="1">
    <citation type="journal article" date="2009" name="Stand. Genomic Sci.">
        <title>Complete genome sequence of Sanguibacter keddieii type strain (ST-74).</title>
        <authorList>
            <person name="Ivanova N."/>
            <person name="Sikorski J."/>
            <person name="Sims D."/>
            <person name="Brettin T."/>
            <person name="Detter J.C."/>
            <person name="Han C."/>
            <person name="Lapidus A."/>
            <person name="Copeland A."/>
            <person name="Glavina Del Rio T."/>
            <person name="Nolan M."/>
            <person name="Chen F."/>
            <person name="Lucas S."/>
            <person name="Tice H."/>
            <person name="Cheng J.F."/>
            <person name="Bruce D."/>
            <person name="Goodwin L."/>
            <person name="Pitluck S."/>
            <person name="Pati A."/>
            <person name="Mavromatis K."/>
            <person name="Chen A."/>
            <person name="Palaniappan K."/>
            <person name="D'haeseleer P."/>
            <person name="Chain P."/>
            <person name="Bristow J."/>
            <person name="Eisen J.A."/>
            <person name="Markowitz V."/>
            <person name="Hugenholtz P."/>
            <person name="Goker M."/>
            <person name="Pukall R."/>
            <person name="Klenk H.P."/>
            <person name="Kyrpides N.C."/>
        </authorList>
    </citation>
    <scope>NUCLEOTIDE SEQUENCE [LARGE SCALE GENOMIC DNA]</scope>
    <source>
        <strain evidence="4">ATCC 51767 / DSM 10542 / NCFB 3025 / ST-74</strain>
    </source>
</reference>
<dbReference type="CDD" id="cd16936">
    <property type="entry name" value="HATPase_RsbW-like"/>
    <property type="match status" value="1"/>
</dbReference>
<evidence type="ECO:0000313" key="3">
    <source>
        <dbReference type="EMBL" id="ACZ23523.1"/>
    </source>
</evidence>
<keyword evidence="3" id="KW-0418">Kinase</keyword>
<organism evidence="3 4">
    <name type="scientific">Sanguibacter keddieii (strain ATCC 51767 / DSM 10542 / NCFB 3025 / ST-74)</name>
    <dbReference type="NCBI Taxonomy" id="446469"/>
    <lineage>
        <taxon>Bacteria</taxon>
        <taxon>Bacillati</taxon>
        <taxon>Actinomycetota</taxon>
        <taxon>Actinomycetes</taxon>
        <taxon>Micrococcales</taxon>
        <taxon>Sanguibacteraceae</taxon>
        <taxon>Sanguibacter</taxon>
    </lineage>
</organism>
<sequence>MVFVPAARPPQHYERVQEWTLESAADVSRVRTEIADCAAGTGDWDPDVPEVLDRLVLVCSELASNALIHARPPVCVGLETSPSRFLVDVSDDVLSTSPVLEHRPDDGDGGLGLTLTSALASSSGWYVSGGRKHVWATFIKRAAVPVGTVPQGDAGGR</sequence>
<dbReference type="STRING" id="446469.Sked_36370"/>
<dbReference type="PANTHER" id="PTHR35526:SF3">
    <property type="entry name" value="ANTI-SIGMA-F FACTOR RSBW"/>
    <property type="match status" value="1"/>
</dbReference>
<dbReference type="AlphaFoldDB" id="D1BFM0"/>
<feature type="domain" description="Histidine kinase/HSP90-like ATPase" evidence="2">
    <location>
        <begin position="25"/>
        <end position="137"/>
    </location>
</feature>
<proteinExistence type="predicted"/>
<name>D1BFM0_SANKS</name>
<gene>
    <name evidence="3" type="ordered locus">Sked_36370</name>
</gene>
<evidence type="ECO:0000313" key="4">
    <source>
        <dbReference type="Proteomes" id="UP000000322"/>
    </source>
</evidence>
<dbReference type="EMBL" id="CP001819">
    <property type="protein sequence ID" value="ACZ23523.1"/>
    <property type="molecule type" value="Genomic_DNA"/>
</dbReference>
<dbReference type="PANTHER" id="PTHR35526">
    <property type="entry name" value="ANTI-SIGMA-F FACTOR RSBW-RELATED"/>
    <property type="match status" value="1"/>
</dbReference>
<dbReference type="InterPro" id="IPR036890">
    <property type="entry name" value="HATPase_C_sf"/>
</dbReference>
<dbReference type="InterPro" id="IPR050267">
    <property type="entry name" value="Anti-sigma-factor_SerPK"/>
</dbReference>
<dbReference type="OrthoDB" id="4088450at2"/>
<dbReference type="Proteomes" id="UP000000322">
    <property type="component" value="Chromosome"/>
</dbReference>
<dbReference type="InterPro" id="IPR003594">
    <property type="entry name" value="HATPase_dom"/>
</dbReference>
<dbReference type="eggNOG" id="COG2172">
    <property type="taxonomic scope" value="Bacteria"/>
</dbReference>
<protein>
    <submittedName>
        <fullName evidence="3">Histidine kinase</fullName>
    </submittedName>
</protein>
<dbReference type="GO" id="GO:0004674">
    <property type="term" value="F:protein serine/threonine kinase activity"/>
    <property type="evidence" value="ECO:0007669"/>
    <property type="project" value="UniProtKB-KW"/>
</dbReference>
<evidence type="ECO:0000259" key="2">
    <source>
        <dbReference type="Pfam" id="PF13581"/>
    </source>
</evidence>
<keyword evidence="3" id="KW-0808">Transferase</keyword>
<keyword evidence="4" id="KW-1185">Reference proteome</keyword>
<accession>D1BFM0</accession>
<dbReference type="Pfam" id="PF13581">
    <property type="entry name" value="HATPase_c_2"/>
    <property type="match status" value="1"/>
</dbReference>
<dbReference type="Gene3D" id="3.30.565.10">
    <property type="entry name" value="Histidine kinase-like ATPase, C-terminal domain"/>
    <property type="match status" value="1"/>
</dbReference>
<dbReference type="HOGENOM" id="CLU_090336_25_0_11"/>